<organism evidence="2 3">
    <name type="scientific">Saprolegnia diclina (strain VS20)</name>
    <dbReference type="NCBI Taxonomy" id="1156394"/>
    <lineage>
        <taxon>Eukaryota</taxon>
        <taxon>Sar</taxon>
        <taxon>Stramenopiles</taxon>
        <taxon>Oomycota</taxon>
        <taxon>Saprolegniomycetes</taxon>
        <taxon>Saprolegniales</taxon>
        <taxon>Saprolegniaceae</taxon>
        <taxon>Saprolegnia</taxon>
    </lineage>
</organism>
<sequence length="663" mass="72242">MSAPLLHCPACDHGNPFANVTCDDCGDKLPDSAQKLQTLRKRIDFFGRTIEKTTVVTDALNEKRAVASSLLDAVRDLCRQVGVVPSVDFAESSALMVTPAPALPSTDGMSDVETIEAYIQHIIQLGAVTKAAKALHPKASEALAVEVAKVATLMTEMKMLQSQLCDQQPQVEDEPEMPEPRRFVEPTAALPKIPVIDASDFKHAKMLVNGQTFRIDCGVVDSHPLVRKKFFSNTPDHDAIHQFQGHMELTASLGGADGTIMTLAGVSGVNTQAPALYFPYMAYGNLRDLLQKTKSQRLPLQTRLRMAISVTKAVSKMHALGFMHRDVSALHVLVDGDYAAKLLMSTSSRELSGGLMTVGVGPVMSSAPETLRSDVTFEGRANYSEKADIYSLGLLLIELDTHDLPYAHKKDRNGRQINDSMLTALLSSGKDGDDIFKHKFHSSPSWFQALALECVSVDPEARPSAAEVLRRLQDHVDAPGVASLSTMAPIGVNVRVLKASNLAEVQSFGVQDVMCKLAVGMTKHTTSTCRGKQGASPSWPTDSIFFFPAVHLLDMTIEVNLLTSDSWFFGKQIGRAQLSLADAILADTKQLQEVKVYTNGAVQGSLYVVVHFTGGLLHWISAYIEDMTTYLHSIRGTTSRSDEIRSKLSTAIIIRDKLFHKGI</sequence>
<dbReference type="GO" id="GO:0005524">
    <property type="term" value="F:ATP binding"/>
    <property type="evidence" value="ECO:0007669"/>
    <property type="project" value="InterPro"/>
</dbReference>
<dbReference type="GO" id="GO:0004674">
    <property type="term" value="F:protein serine/threonine kinase activity"/>
    <property type="evidence" value="ECO:0007669"/>
    <property type="project" value="UniProtKB-KW"/>
</dbReference>
<evidence type="ECO:0000313" key="2">
    <source>
        <dbReference type="EMBL" id="EQC26080.1"/>
    </source>
</evidence>
<dbReference type="InterPro" id="IPR000719">
    <property type="entry name" value="Prot_kinase_dom"/>
</dbReference>
<dbReference type="Gene3D" id="1.10.510.10">
    <property type="entry name" value="Transferase(Phosphotransferase) domain 1"/>
    <property type="match status" value="1"/>
</dbReference>
<dbReference type="Pfam" id="PF00168">
    <property type="entry name" value="C2"/>
    <property type="match status" value="1"/>
</dbReference>
<dbReference type="Pfam" id="PF00069">
    <property type="entry name" value="Pkinase"/>
    <property type="match status" value="1"/>
</dbReference>
<dbReference type="RefSeq" id="XP_008620447.1">
    <property type="nucleotide sequence ID" value="XM_008622225.1"/>
</dbReference>
<keyword evidence="2" id="KW-0723">Serine/threonine-protein kinase</keyword>
<evidence type="ECO:0000313" key="3">
    <source>
        <dbReference type="Proteomes" id="UP000030762"/>
    </source>
</evidence>
<dbReference type="InParanoid" id="T0PYE1"/>
<keyword evidence="2" id="KW-0418">Kinase</keyword>
<dbReference type="PANTHER" id="PTHR44329">
    <property type="entry name" value="SERINE/THREONINE-PROTEIN KINASE TNNI3K-RELATED"/>
    <property type="match status" value="1"/>
</dbReference>
<dbReference type="InterPro" id="IPR035892">
    <property type="entry name" value="C2_domain_sf"/>
</dbReference>
<dbReference type="SUPFAM" id="SSF49562">
    <property type="entry name" value="C2 domain (Calcium/lipid-binding domain, CaLB)"/>
    <property type="match status" value="1"/>
</dbReference>
<dbReference type="InterPro" id="IPR011009">
    <property type="entry name" value="Kinase-like_dom_sf"/>
</dbReference>
<evidence type="ECO:0000259" key="1">
    <source>
        <dbReference type="PROSITE" id="PS50011"/>
    </source>
</evidence>
<dbReference type="Gene3D" id="2.60.40.150">
    <property type="entry name" value="C2 domain"/>
    <property type="match status" value="1"/>
</dbReference>
<dbReference type="OrthoDB" id="4062651at2759"/>
<dbReference type="PANTHER" id="PTHR44329:SF214">
    <property type="entry name" value="PROTEIN KINASE DOMAIN-CONTAINING PROTEIN"/>
    <property type="match status" value="1"/>
</dbReference>
<feature type="domain" description="Protein kinase" evidence="1">
    <location>
        <begin position="201"/>
        <end position="476"/>
    </location>
</feature>
<dbReference type="InterPro" id="IPR000008">
    <property type="entry name" value="C2_dom"/>
</dbReference>
<proteinExistence type="predicted"/>
<dbReference type="CDD" id="cd00030">
    <property type="entry name" value="C2"/>
    <property type="match status" value="1"/>
</dbReference>
<reference evidence="2 3" key="1">
    <citation type="submission" date="2012-04" db="EMBL/GenBank/DDBJ databases">
        <title>The Genome Sequence of Saprolegnia declina VS20.</title>
        <authorList>
            <consortium name="The Broad Institute Genome Sequencing Platform"/>
            <person name="Russ C."/>
            <person name="Nusbaum C."/>
            <person name="Tyler B."/>
            <person name="van West P."/>
            <person name="Dieguez-Uribeondo J."/>
            <person name="de Bruijn I."/>
            <person name="Tripathy S."/>
            <person name="Jiang R."/>
            <person name="Young S.K."/>
            <person name="Zeng Q."/>
            <person name="Gargeya S."/>
            <person name="Fitzgerald M."/>
            <person name="Haas B."/>
            <person name="Abouelleil A."/>
            <person name="Alvarado L."/>
            <person name="Arachchi H.M."/>
            <person name="Berlin A."/>
            <person name="Chapman S.B."/>
            <person name="Goldberg J."/>
            <person name="Griggs A."/>
            <person name="Gujja S."/>
            <person name="Hansen M."/>
            <person name="Howarth C."/>
            <person name="Imamovic A."/>
            <person name="Larimer J."/>
            <person name="McCowen C."/>
            <person name="Montmayeur A."/>
            <person name="Murphy C."/>
            <person name="Neiman D."/>
            <person name="Pearson M."/>
            <person name="Priest M."/>
            <person name="Roberts A."/>
            <person name="Saif S."/>
            <person name="Shea T."/>
            <person name="Sisk P."/>
            <person name="Sykes S."/>
            <person name="Wortman J."/>
            <person name="Nusbaum C."/>
            <person name="Birren B."/>
        </authorList>
    </citation>
    <scope>NUCLEOTIDE SEQUENCE [LARGE SCALE GENOMIC DNA]</scope>
    <source>
        <strain evidence="2 3">VS20</strain>
    </source>
</reference>
<dbReference type="GeneID" id="19956762"/>
<dbReference type="InterPro" id="IPR051681">
    <property type="entry name" value="Ser/Thr_Kinases-Pseudokinases"/>
</dbReference>
<dbReference type="PROSITE" id="PS50011">
    <property type="entry name" value="PROTEIN_KINASE_DOM"/>
    <property type="match status" value="1"/>
</dbReference>
<gene>
    <name evidence="2" type="ORF">SDRG_16035</name>
</gene>
<dbReference type="AlphaFoldDB" id="T0PYE1"/>
<dbReference type="VEuPathDB" id="FungiDB:SDRG_16035"/>
<keyword evidence="2" id="KW-0808">Transferase</keyword>
<dbReference type="Proteomes" id="UP000030762">
    <property type="component" value="Unassembled WGS sequence"/>
</dbReference>
<name>T0PYE1_SAPDV</name>
<protein>
    <submittedName>
        <fullName evidence="2">Serine/threonine protein kinase</fullName>
    </submittedName>
</protein>
<accession>T0PYE1</accession>
<dbReference type="SUPFAM" id="SSF56112">
    <property type="entry name" value="Protein kinase-like (PK-like)"/>
    <property type="match status" value="1"/>
</dbReference>
<keyword evidence="3" id="KW-1185">Reference proteome</keyword>
<dbReference type="EMBL" id="JH767242">
    <property type="protein sequence ID" value="EQC26080.1"/>
    <property type="molecule type" value="Genomic_DNA"/>
</dbReference>